<evidence type="ECO:0000256" key="2">
    <source>
        <dbReference type="ARBA" id="ARBA00022771"/>
    </source>
</evidence>
<dbReference type="GO" id="GO:0003677">
    <property type="term" value="F:DNA binding"/>
    <property type="evidence" value="ECO:0007669"/>
    <property type="project" value="InterPro"/>
</dbReference>
<evidence type="ECO:0000256" key="3">
    <source>
        <dbReference type="ARBA" id="ARBA00022833"/>
    </source>
</evidence>
<dbReference type="GO" id="GO:0008270">
    <property type="term" value="F:zinc ion binding"/>
    <property type="evidence" value="ECO:0007669"/>
    <property type="project" value="UniProtKB-KW"/>
</dbReference>
<protein>
    <recommendedName>
        <fullName evidence="6">CXXC-type domain-containing protein</fullName>
    </recommendedName>
</protein>
<evidence type="ECO:0000313" key="8">
    <source>
        <dbReference type="Proteomes" id="UP001186944"/>
    </source>
</evidence>
<comment type="caution">
    <text evidence="7">The sequence shown here is derived from an EMBL/GenBank/DDBJ whole genome shotgun (WGS) entry which is preliminary data.</text>
</comment>
<keyword evidence="8" id="KW-1185">Reference proteome</keyword>
<keyword evidence="2 4" id="KW-0863">Zinc-finger</keyword>
<dbReference type="EMBL" id="VSWD01000005">
    <property type="protein sequence ID" value="KAK3102138.1"/>
    <property type="molecule type" value="Genomic_DNA"/>
</dbReference>
<dbReference type="PROSITE" id="PS51058">
    <property type="entry name" value="ZF_CXXC"/>
    <property type="match status" value="1"/>
</dbReference>
<keyword evidence="1" id="KW-0479">Metal-binding</keyword>
<name>A0AA89C730_PINIB</name>
<gene>
    <name evidence="7" type="ORF">FSP39_009086</name>
</gene>
<evidence type="ECO:0000256" key="4">
    <source>
        <dbReference type="PROSITE-ProRule" id="PRU00509"/>
    </source>
</evidence>
<evidence type="ECO:0000259" key="6">
    <source>
        <dbReference type="PROSITE" id="PS51058"/>
    </source>
</evidence>
<dbReference type="InterPro" id="IPR002857">
    <property type="entry name" value="Znf_CXXC"/>
</dbReference>
<organism evidence="7 8">
    <name type="scientific">Pinctada imbricata</name>
    <name type="common">Atlantic pearl-oyster</name>
    <name type="synonym">Pinctada martensii</name>
    <dbReference type="NCBI Taxonomy" id="66713"/>
    <lineage>
        <taxon>Eukaryota</taxon>
        <taxon>Metazoa</taxon>
        <taxon>Spiralia</taxon>
        <taxon>Lophotrochozoa</taxon>
        <taxon>Mollusca</taxon>
        <taxon>Bivalvia</taxon>
        <taxon>Autobranchia</taxon>
        <taxon>Pteriomorphia</taxon>
        <taxon>Pterioida</taxon>
        <taxon>Pterioidea</taxon>
        <taxon>Pteriidae</taxon>
        <taxon>Pinctada</taxon>
    </lineage>
</organism>
<accession>A0AA89C730</accession>
<proteinExistence type="predicted"/>
<feature type="compositionally biased region" description="Polar residues" evidence="5">
    <location>
        <begin position="125"/>
        <end position="137"/>
    </location>
</feature>
<reference evidence="7" key="1">
    <citation type="submission" date="2019-08" db="EMBL/GenBank/DDBJ databases">
        <title>The improved chromosome-level genome for the pearl oyster Pinctada fucata martensii using PacBio sequencing and Hi-C.</title>
        <authorList>
            <person name="Zheng Z."/>
        </authorList>
    </citation>
    <scope>NUCLEOTIDE SEQUENCE</scope>
    <source>
        <strain evidence="7">ZZ-2019</strain>
        <tissue evidence="7">Adductor muscle</tissue>
    </source>
</reference>
<dbReference type="AlphaFoldDB" id="A0AA89C730"/>
<dbReference type="Proteomes" id="UP001186944">
    <property type="component" value="Unassembled WGS sequence"/>
</dbReference>
<sequence>MYLTPEEQAAGVRLKRRRRCGQCGPCQVKENCNKCHYCVRKDVLKQTCVYRKCVYLRSKPKPYMRNAQDTVPFTPRPLVSSPPQTLPASQSFISSPEPAPPPPAESAPSDTSLGGDAAVVKTPPVSVTGTTSHSLLNNDVPVSKSSSDANGATTTNQTSSPAVPQTFPFSVPQPQRSFQMDNVLAQNPPFPGSSSTLGSNTIQPVPIPPSFDSAFSNNHSIMPSLSNSMEKTLSDYSNQRFSHPHLHMPFPHPIRDSQSMMNIHYPGYSKSLTEARPNARSPCMYGPSLPAFPSAMSAISGVPFDRGPIQPSSSLDSMDKPSNGTTYLPNNTDIFRQYPSLPAPSPAFGYTSAHSHFTSPHSFSHSGYPPASTYSGYSGFGMPPPPSLPIPPAIPGNSSHLGPYSASSALSSLNQTHGCPKNGQHPPASLTLVTHQTQANYGCINSSRDNVPNSDDFSQSIVKDHYFQTPLAVVMETSETTKLAIQQEGVLSSFSKINVSIDGSLRTVISDKVHRWKAPQQPRILNVDTICITSEATEQIRENESRVRSDFKTISDLSPSSTEYMDVLDPDESSKNHVIGVENVSNTHGDGRQLKSASSHRGNNLVSCCIPRKSLSKYIYDADRADGMKEQHTMTRSENYNQPEAYVDLLFRTSLRSKFNGFEGDGSLIEDTAESLEINTKIKNREDGVLTASYSAKLGMEAKDHYEKYEEGNGNQGQKVTVMETEGDAVLFAHVSNVINTVQ</sequence>
<evidence type="ECO:0000256" key="5">
    <source>
        <dbReference type="SAM" id="MobiDB-lite"/>
    </source>
</evidence>
<keyword evidence="3" id="KW-0862">Zinc</keyword>
<feature type="compositionally biased region" description="Polar residues" evidence="5">
    <location>
        <begin position="143"/>
        <end position="163"/>
    </location>
</feature>
<feature type="domain" description="CXXC-type" evidence="6">
    <location>
        <begin position="13"/>
        <end position="54"/>
    </location>
</feature>
<feature type="region of interest" description="Disordered" evidence="5">
    <location>
        <begin position="64"/>
        <end position="174"/>
    </location>
</feature>
<feature type="region of interest" description="Disordered" evidence="5">
    <location>
        <begin position="312"/>
        <end position="331"/>
    </location>
</feature>
<feature type="compositionally biased region" description="Polar residues" evidence="5">
    <location>
        <begin position="81"/>
        <end position="93"/>
    </location>
</feature>
<evidence type="ECO:0000256" key="1">
    <source>
        <dbReference type="ARBA" id="ARBA00022723"/>
    </source>
</evidence>
<dbReference type="Pfam" id="PF02008">
    <property type="entry name" value="zf-CXXC"/>
    <property type="match status" value="1"/>
</dbReference>
<evidence type="ECO:0000313" key="7">
    <source>
        <dbReference type="EMBL" id="KAK3102138.1"/>
    </source>
</evidence>